<protein>
    <submittedName>
        <fullName evidence="1">Uncharacterized protein</fullName>
    </submittedName>
</protein>
<name>A0A6N7QZK6_9BACI</name>
<gene>
    <name evidence="1" type="ORF">GH885_03140</name>
</gene>
<dbReference type="Proteomes" id="UP000435187">
    <property type="component" value="Unassembled WGS sequence"/>
</dbReference>
<accession>A0A6N7QZK6</accession>
<evidence type="ECO:0000313" key="2">
    <source>
        <dbReference type="Proteomes" id="UP000435187"/>
    </source>
</evidence>
<comment type="caution">
    <text evidence="1">The sequence shown here is derived from an EMBL/GenBank/DDBJ whole genome shotgun (WGS) entry which is preliminary data.</text>
</comment>
<sequence>MTQAKGEAYAFQAENMHDFMQDYNRIFWQDSYSEYTTSITVDMTASTGNLHYVN</sequence>
<dbReference type="RefSeq" id="WP_153834183.1">
    <property type="nucleotide sequence ID" value="NZ_JBHUMW010000002.1"/>
</dbReference>
<reference evidence="1 2" key="1">
    <citation type="submission" date="2019-10" db="EMBL/GenBank/DDBJ databases">
        <title>Gracilibacillus salitolerans sp. nov., a moderate halophile isolated from a saline soil in northwest China.</title>
        <authorList>
            <person name="Gan L."/>
        </authorList>
    </citation>
    <scope>NUCLEOTIDE SEQUENCE [LARGE SCALE GENOMIC DNA]</scope>
    <source>
        <strain evidence="1 2">TP2-8</strain>
    </source>
</reference>
<keyword evidence="2" id="KW-1185">Reference proteome</keyword>
<evidence type="ECO:0000313" key="1">
    <source>
        <dbReference type="EMBL" id="MRI65339.1"/>
    </source>
</evidence>
<organism evidence="1 2">
    <name type="scientific">Gracilibacillus thailandensis</name>
    <dbReference type="NCBI Taxonomy" id="563735"/>
    <lineage>
        <taxon>Bacteria</taxon>
        <taxon>Bacillati</taxon>
        <taxon>Bacillota</taxon>
        <taxon>Bacilli</taxon>
        <taxon>Bacillales</taxon>
        <taxon>Bacillaceae</taxon>
        <taxon>Gracilibacillus</taxon>
    </lineage>
</organism>
<dbReference type="AlphaFoldDB" id="A0A6N7QZK6"/>
<dbReference type="EMBL" id="WJEE01000003">
    <property type="protein sequence ID" value="MRI65339.1"/>
    <property type="molecule type" value="Genomic_DNA"/>
</dbReference>
<proteinExistence type="predicted"/>